<dbReference type="Proteomes" id="UP001627154">
    <property type="component" value="Unassembled WGS sequence"/>
</dbReference>
<proteinExistence type="predicted"/>
<dbReference type="InterPro" id="IPR012337">
    <property type="entry name" value="RNaseH-like_sf"/>
</dbReference>
<dbReference type="PANTHER" id="PTHR37162:SF1">
    <property type="entry name" value="BED-TYPE DOMAIN-CONTAINING PROTEIN"/>
    <property type="match status" value="1"/>
</dbReference>
<dbReference type="SUPFAM" id="SSF53098">
    <property type="entry name" value="Ribonuclease H-like"/>
    <property type="match status" value="1"/>
</dbReference>
<evidence type="ECO:0000313" key="1">
    <source>
        <dbReference type="EMBL" id="KAL3391033.1"/>
    </source>
</evidence>
<name>A0ABD2WDM7_9HYME</name>
<organism evidence="1 2">
    <name type="scientific">Trichogramma kaykai</name>
    <dbReference type="NCBI Taxonomy" id="54128"/>
    <lineage>
        <taxon>Eukaryota</taxon>
        <taxon>Metazoa</taxon>
        <taxon>Ecdysozoa</taxon>
        <taxon>Arthropoda</taxon>
        <taxon>Hexapoda</taxon>
        <taxon>Insecta</taxon>
        <taxon>Pterygota</taxon>
        <taxon>Neoptera</taxon>
        <taxon>Endopterygota</taxon>
        <taxon>Hymenoptera</taxon>
        <taxon>Apocrita</taxon>
        <taxon>Proctotrupomorpha</taxon>
        <taxon>Chalcidoidea</taxon>
        <taxon>Trichogrammatidae</taxon>
        <taxon>Trichogramma</taxon>
    </lineage>
</organism>
<dbReference type="AlphaFoldDB" id="A0ABD2WDM7"/>
<evidence type="ECO:0000313" key="2">
    <source>
        <dbReference type="Proteomes" id="UP001627154"/>
    </source>
</evidence>
<reference evidence="1 2" key="1">
    <citation type="journal article" date="2024" name="bioRxiv">
        <title>A reference genome for Trichogramma kaykai: A tiny desert-dwelling parasitoid wasp with competing sex-ratio distorters.</title>
        <authorList>
            <person name="Culotta J."/>
            <person name="Lindsey A.R."/>
        </authorList>
    </citation>
    <scope>NUCLEOTIDE SEQUENCE [LARGE SCALE GENOMIC DNA]</scope>
    <source>
        <strain evidence="1 2">KSX58</strain>
    </source>
</reference>
<dbReference type="EMBL" id="JBJJXI010000113">
    <property type="protein sequence ID" value="KAL3391033.1"/>
    <property type="molecule type" value="Genomic_DNA"/>
</dbReference>
<evidence type="ECO:0008006" key="3">
    <source>
        <dbReference type="Google" id="ProtNLM"/>
    </source>
</evidence>
<protein>
    <recommendedName>
        <fullName evidence="3">DUF4371 domain-containing protein</fullName>
    </recommendedName>
</protein>
<dbReference type="PANTHER" id="PTHR37162">
    <property type="entry name" value="HAT FAMILY DIMERISATION DOMAINCONTAINING PROTEIN-RELATED"/>
    <property type="match status" value="1"/>
</dbReference>
<keyword evidence="2" id="KW-1185">Reference proteome</keyword>
<gene>
    <name evidence="1" type="ORF">TKK_014281</name>
</gene>
<comment type="caution">
    <text evidence="1">The sequence shown here is derived from an EMBL/GenBank/DDBJ whole genome shotgun (WGS) entry which is preliminary data.</text>
</comment>
<sequence>MMSSKKSVRIYHYQEKWEKESWAKGWLVKAEPIPVNGNQAWCKVCRKDFRAHATDLKKHANTPTHSTLMDSIHPSKQKTIVSMNSVATSNSKNDKIRDITIAAFIACHASFRTMDHLCDVLKATVPGMSDFKMHRTKCSNVINNVIAPNVLLDLISDIGKMPFSLIVDESTDVSVHKYMCICIKYFSVAKKKIVTNYLGIIQLDRADAQSLYDALVEYAETINLQLSQMIGIGTDGGSNMCGKDKSLFALLKKTYPKLQLVRCICHALNNASSAAGQAFPDAVDFLCHQIYTWFSNSSVRRSDYKLTWDTLNECANETNANDNKKDFYNFVKLAATRWLSRYNVVRVILHNYDELEAHFISVCNSKDKSHIARQILVILQDYRTYFYLLIVTPILGEINDLNISFQKNNVDLGLAYEDLKNFILFLASKIMKPSFIAENKINVIINAMDNDLAFLHATEIDCGVEYQLALQTKNINNEMRKEVQYRAFNYIKSLCQELCTRVPTNLEFYYKLSAISPKTCLSKERPAFMQLPFVKELIPRSLLGRVESQYAKLITIDLRSKLSEEELTDSNKFWVAT</sequence>
<accession>A0ABD2WDM7</accession>